<sequence>MDSYCLNLLKGIVRAIDDKKGRNPVILDVQGISQLTDYFIFVEGNVGVHVKAIADTIVEELKKLKVYPLNVEGLSHSDWVVIDYGFIVVHLFVSSVREQYCLEELWKDGAIITSDCLAS</sequence>
<reference evidence="3 4" key="1">
    <citation type="submission" date="2014-02" db="EMBL/GenBank/DDBJ databases">
        <authorList>
            <person name="Chen C."/>
            <person name="Conrad T.A."/>
            <person name="Zhou Z."/>
            <person name="Lai Z."/>
            <person name="Zhong G."/>
        </authorList>
    </citation>
    <scope>NUCLEOTIDE SEQUENCE [LARGE SCALE GENOMIC DNA]</scope>
    <source>
        <strain evidence="3 4">Nigg3-28</strain>
    </source>
</reference>
<dbReference type="GO" id="GO:0017148">
    <property type="term" value="P:negative regulation of translation"/>
    <property type="evidence" value="ECO:0007669"/>
    <property type="project" value="UniProtKB-UniRule"/>
</dbReference>
<evidence type="ECO:0000256" key="2">
    <source>
        <dbReference type="HAMAP-Rule" id="MF_01477"/>
    </source>
</evidence>
<keyword evidence="2" id="KW-0678">Repressor</keyword>
<dbReference type="HAMAP" id="MF_01477">
    <property type="entry name" value="Iojap_RsfS"/>
    <property type="match status" value="1"/>
</dbReference>
<comment type="function">
    <text evidence="2">Functions as a ribosomal silencing factor. Interacts with ribosomal protein uL14 (rplN), blocking formation of intersubunit bridge B8. Prevents association of the 30S and 50S ribosomal subunits and the formation of functional ribosomes, thus repressing translation.</text>
</comment>
<accession>A0A069ZX82</accession>
<dbReference type="Pfam" id="PF02410">
    <property type="entry name" value="RsfS"/>
    <property type="match status" value="1"/>
</dbReference>
<dbReference type="GeneID" id="1245684"/>
<dbReference type="SUPFAM" id="SSF81301">
    <property type="entry name" value="Nucleotidyltransferase"/>
    <property type="match status" value="1"/>
</dbReference>
<dbReference type="InterPro" id="IPR043519">
    <property type="entry name" value="NT_sf"/>
</dbReference>
<keyword evidence="2" id="KW-0963">Cytoplasm</keyword>
<dbReference type="STRING" id="83560.NC80_00775"/>
<evidence type="ECO:0000313" key="3">
    <source>
        <dbReference type="EMBL" id="AJR10246.1"/>
    </source>
</evidence>
<dbReference type="PATRIC" id="fig|83560.10.peg.150"/>
<dbReference type="GO" id="GO:0042256">
    <property type="term" value="P:cytosolic ribosome assembly"/>
    <property type="evidence" value="ECO:0007669"/>
    <property type="project" value="UniProtKB-UniRule"/>
</dbReference>
<dbReference type="PANTHER" id="PTHR21043:SF0">
    <property type="entry name" value="MITOCHONDRIAL ASSEMBLY OF RIBOSOMAL LARGE SUBUNIT PROTEIN 1"/>
    <property type="match status" value="1"/>
</dbReference>
<evidence type="ECO:0000256" key="1">
    <source>
        <dbReference type="ARBA" id="ARBA00010574"/>
    </source>
</evidence>
<comment type="subcellular location">
    <subcellularLocation>
        <location evidence="2">Cytoplasm</location>
    </subcellularLocation>
</comment>
<proteinExistence type="inferred from homology"/>
<dbReference type="EMBL" id="CP007217">
    <property type="protein sequence ID" value="AJR10246.1"/>
    <property type="molecule type" value="Genomic_DNA"/>
</dbReference>
<name>A0A069ZX82_CHLMR</name>
<organism evidence="3 4">
    <name type="scientific">Chlamydia muridarum</name>
    <dbReference type="NCBI Taxonomy" id="83560"/>
    <lineage>
        <taxon>Bacteria</taxon>
        <taxon>Pseudomonadati</taxon>
        <taxon>Chlamydiota</taxon>
        <taxon>Chlamydiia</taxon>
        <taxon>Chlamydiales</taxon>
        <taxon>Chlamydiaceae</taxon>
        <taxon>Chlamydia/Chlamydophila group</taxon>
        <taxon>Chlamydia</taxon>
    </lineage>
</organism>
<dbReference type="GO" id="GO:0090071">
    <property type="term" value="P:negative regulation of ribosome biogenesis"/>
    <property type="evidence" value="ECO:0007669"/>
    <property type="project" value="UniProtKB-UniRule"/>
</dbReference>
<dbReference type="KEGG" id="cmm:NC80_00775"/>
<dbReference type="PANTHER" id="PTHR21043">
    <property type="entry name" value="IOJAP SUPERFAMILY ORTHOLOG"/>
    <property type="match status" value="1"/>
</dbReference>
<dbReference type="Proteomes" id="UP000260363">
    <property type="component" value="Chromosome"/>
</dbReference>
<dbReference type="NCBIfam" id="TIGR00090">
    <property type="entry name" value="rsfS_iojap_ybeB"/>
    <property type="match status" value="1"/>
</dbReference>
<keyword evidence="2" id="KW-0810">Translation regulation</keyword>
<dbReference type="AlphaFoldDB" id="A0A069ZX82"/>
<dbReference type="KEGG" id="cmg:NC81_00790"/>
<comment type="similarity">
    <text evidence="1 2">Belongs to the Iojap/RsfS family.</text>
</comment>
<dbReference type="InterPro" id="IPR004394">
    <property type="entry name" value="Iojap/RsfS/C7orf30"/>
</dbReference>
<evidence type="ECO:0000313" key="4">
    <source>
        <dbReference type="Proteomes" id="UP000260363"/>
    </source>
</evidence>
<gene>
    <name evidence="2" type="primary">rsfS</name>
    <name evidence="3" type="ORF">BD36_00825</name>
</gene>
<comment type="subunit">
    <text evidence="2">Interacts with ribosomal protein uL14 (rplN).</text>
</comment>
<dbReference type="OMA" id="YNLEAFW"/>
<protein>
    <recommendedName>
        <fullName evidence="2">Ribosomal silencing factor RsfS</fullName>
    </recommendedName>
</protein>
<dbReference type="Gene3D" id="3.30.460.10">
    <property type="entry name" value="Beta Polymerase, domain 2"/>
    <property type="match status" value="1"/>
</dbReference>
<dbReference type="GO" id="GO:0005737">
    <property type="term" value="C:cytoplasm"/>
    <property type="evidence" value="ECO:0007669"/>
    <property type="project" value="UniProtKB-SubCell"/>
</dbReference>
<dbReference type="KEGG" id="cmx:DNC_00790"/>
<dbReference type="RefSeq" id="WP_010229529.1">
    <property type="nucleotide sequence ID" value="NZ_CP007217.1"/>
</dbReference>
<dbReference type="GO" id="GO:0043023">
    <property type="term" value="F:ribosomal large subunit binding"/>
    <property type="evidence" value="ECO:0007669"/>
    <property type="project" value="TreeGrafter"/>
</dbReference>